<dbReference type="Proteomes" id="UP001458880">
    <property type="component" value="Unassembled WGS sequence"/>
</dbReference>
<sequence length="121" mass="13595">MGSLLNDSVCHLADRQREQSVAVLRFTQNKNAKMSNIQRERLFNKEAVAAVVQKCSTTVKNPSREIRLCHLDYDLGSDLSPLDSTTVKNPSREIRLCHLDYDLGSDLSPLDFNSFSKLVGL</sequence>
<evidence type="ECO:0000313" key="1">
    <source>
        <dbReference type="EMBL" id="KAK9738438.1"/>
    </source>
</evidence>
<accession>A0AAW1LWJ4</accession>
<name>A0AAW1LWJ4_POPJA</name>
<protein>
    <submittedName>
        <fullName evidence="1">Uncharacterized protein</fullName>
    </submittedName>
</protein>
<gene>
    <name evidence="1" type="ORF">QE152_g9863</name>
</gene>
<keyword evidence="2" id="KW-1185">Reference proteome</keyword>
<dbReference type="AlphaFoldDB" id="A0AAW1LWJ4"/>
<organism evidence="1 2">
    <name type="scientific">Popillia japonica</name>
    <name type="common">Japanese beetle</name>
    <dbReference type="NCBI Taxonomy" id="7064"/>
    <lineage>
        <taxon>Eukaryota</taxon>
        <taxon>Metazoa</taxon>
        <taxon>Ecdysozoa</taxon>
        <taxon>Arthropoda</taxon>
        <taxon>Hexapoda</taxon>
        <taxon>Insecta</taxon>
        <taxon>Pterygota</taxon>
        <taxon>Neoptera</taxon>
        <taxon>Endopterygota</taxon>
        <taxon>Coleoptera</taxon>
        <taxon>Polyphaga</taxon>
        <taxon>Scarabaeiformia</taxon>
        <taxon>Scarabaeidae</taxon>
        <taxon>Rutelinae</taxon>
        <taxon>Popillia</taxon>
    </lineage>
</organism>
<dbReference type="EMBL" id="JASPKY010000087">
    <property type="protein sequence ID" value="KAK9738438.1"/>
    <property type="molecule type" value="Genomic_DNA"/>
</dbReference>
<comment type="caution">
    <text evidence="1">The sequence shown here is derived from an EMBL/GenBank/DDBJ whole genome shotgun (WGS) entry which is preliminary data.</text>
</comment>
<proteinExistence type="predicted"/>
<evidence type="ECO:0000313" key="2">
    <source>
        <dbReference type="Proteomes" id="UP001458880"/>
    </source>
</evidence>
<reference evidence="1 2" key="1">
    <citation type="journal article" date="2024" name="BMC Genomics">
        <title>De novo assembly and annotation of Popillia japonica's genome with initial clues to its potential as an invasive pest.</title>
        <authorList>
            <person name="Cucini C."/>
            <person name="Boschi S."/>
            <person name="Funari R."/>
            <person name="Cardaioli E."/>
            <person name="Iannotti N."/>
            <person name="Marturano G."/>
            <person name="Paoli F."/>
            <person name="Bruttini M."/>
            <person name="Carapelli A."/>
            <person name="Frati F."/>
            <person name="Nardi F."/>
        </authorList>
    </citation>
    <scope>NUCLEOTIDE SEQUENCE [LARGE SCALE GENOMIC DNA]</scope>
    <source>
        <strain evidence="1">DMR45628</strain>
    </source>
</reference>